<evidence type="ECO:0000256" key="2">
    <source>
        <dbReference type="ARBA" id="ARBA00023163"/>
    </source>
</evidence>
<proteinExistence type="predicted"/>
<dbReference type="Pfam" id="PF00165">
    <property type="entry name" value="HTH_AraC"/>
    <property type="match status" value="1"/>
</dbReference>
<dbReference type="InterPro" id="IPR018060">
    <property type="entry name" value="HTH_AraC"/>
</dbReference>
<comment type="caution">
    <text evidence="4">The sequence shown here is derived from an EMBL/GenBank/DDBJ whole genome shotgun (WGS) entry which is preliminary data.</text>
</comment>
<feature type="domain" description="HTH araC/xylS-type" evidence="3">
    <location>
        <begin position="1"/>
        <end position="34"/>
    </location>
</feature>
<evidence type="ECO:0000313" key="4">
    <source>
        <dbReference type="EMBL" id="MDP4098358.1"/>
    </source>
</evidence>
<dbReference type="EMBL" id="JAPCKK010000020">
    <property type="protein sequence ID" value="MDP4098358.1"/>
    <property type="molecule type" value="Genomic_DNA"/>
</dbReference>
<keyword evidence="2" id="KW-0804">Transcription</keyword>
<evidence type="ECO:0000313" key="5">
    <source>
        <dbReference type="Proteomes" id="UP001241848"/>
    </source>
</evidence>
<keyword evidence="5" id="KW-1185">Reference proteome</keyword>
<evidence type="ECO:0000256" key="1">
    <source>
        <dbReference type="ARBA" id="ARBA00023015"/>
    </source>
</evidence>
<accession>A0ABT9FUE6</accession>
<protein>
    <submittedName>
        <fullName evidence="4">AraC family transcriptional regulator</fullName>
    </submittedName>
</protein>
<reference evidence="4 5" key="1">
    <citation type="submission" date="2022-10" db="EMBL/GenBank/DDBJ databases">
        <title>Paenibacillus description and whole genome data of maize root bacterial community.</title>
        <authorList>
            <person name="Marton D."/>
            <person name="Farkas M."/>
            <person name="Cserhati M."/>
        </authorList>
    </citation>
    <scope>NUCLEOTIDE SEQUENCE [LARGE SCALE GENOMIC DNA]</scope>
    <source>
        <strain evidence="4 5">P96</strain>
    </source>
</reference>
<keyword evidence="1" id="KW-0805">Transcription regulation</keyword>
<name>A0ABT9FUE6_9BACL</name>
<dbReference type="Gene3D" id="1.10.10.60">
    <property type="entry name" value="Homeodomain-like"/>
    <property type="match status" value="1"/>
</dbReference>
<dbReference type="SUPFAM" id="SSF46689">
    <property type="entry name" value="Homeodomain-like"/>
    <property type="match status" value="1"/>
</dbReference>
<organism evidence="4 5">
    <name type="scientific">Paenibacillus zeirhizosphaerae</name>
    <dbReference type="NCBI Taxonomy" id="2987519"/>
    <lineage>
        <taxon>Bacteria</taxon>
        <taxon>Bacillati</taxon>
        <taxon>Bacillota</taxon>
        <taxon>Bacilli</taxon>
        <taxon>Bacillales</taxon>
        <taxon>Paenibacillaceae</taxon>
        <taxon>Paenibacillus</taxon>
    </lineage>
</organism>
<dbReference type="PROSITE" id="PS01124">
    <property type="entry name" value="HTH_ARAC_FAMILY_2"/>
    <property type="match status" value="1"/>
</dbReference>
<dbReference type="InterPro" id="IPR009057">
    <property type="entry name" value="Homeodomain-like_sf"/>
</dbReference>
<dbReference type="Proteomes" id="UP001241848">
    <property type="component" value="Unassembled WGS sequence"/>
</dbReference>
<evidence type="ECO:0000259" key="3">
    <source>
        <dbReference type="PROSITE" id="PS01124"/>
    </source>
</evidence>
<gene>
    <name evidence="4" type="ORF">OIN60_16500</name>
</gene>
<sequence length="53" mass="5849">MEANLQASLEIKPIADQAGFSTFHFQRLFQAISGFIAADPPPEARSTHLLVQH</sequence>